<keyword evidence="2" id="KW-0808">Transferase</keyword>
<dbReference type="InterPro" id="IPR045038">
    <property type="entry name" value="AIG2-like"/>
</dbReference>
<reference evidence="5 6" key="1">
    <citation type="submission" date="2015-07" db="EMBL/GenBank/DDBJ databases">
        <title>The genome of the fungus Escovopsis weberi, a specialized disease agent of ant agriculture.</title>
        <authorList>
            <person name="de Man T.J."/>
            <person name="Stajich J.E."/>
            <person name="Kubicek C.P."/>
            <person name="Chenthamara K."/>
            <person name="Atanasova L."/>
            <person name="Druzhinina I.S."/>
            <person name="Birnbaum S."/>
            <person name="Barribeau S.M."/>
            <person name="Teiling C."/>
            <person name="Suen G."/>
            <person name="Currie C."/>
            <person name="Gerardo N.M."/>
        </authorList>
    </citation>
    <scope>NUCLEOTIDE SEQUENCE [LARGE SCALE GENOMIC DNA]</scope>
</reference>
<keyword evidence="6" id="KW-1185">Reference proteome</keyword>
<dbReference type="InterPro" id="IPR013024">
    <property type="entry name" value="GGCT-like"/>
</dbReference>
<dbReference type="GO" id="GO:0016740">
    <property type="term" value="F:transferase activity"/>
    <property type="evidence" value="ECO:0007669"/>
    <property type="project" value="UniProtKB-KW"/>
</dbReference>
<dbReference type="PANTHER" id="PTHR31544:SF2">
    <property type="entry name" value="AIG2-LIKE PROTEIN D"/>
    <property type="match status" value="1"/>
</dbReference>
<dbReference type="EMBL" id="LGSR01000020">
    <property type="protein sequence ID" value="KOS18755.1"/>
    <property type="molecule type" value="Genomic_DNA"/>
</dbReference>
<dbReference type="CDD" id="cd06661">
    <property type="entry name" value="GGCT_like"/>
    <property type="match status" value="1"/>
</dbReference>
<evidence type="ECO:0000256" key="1">
    <source>
        <dbReference type="ARBA" id="ARBA00008861"/>
    </source>
</evidence>
<feature type="domain" description="Gamma-glutamylcyclotransferase AIG2-like" evidence="4">
    <location>
        <begin position="8"/>
        <end position="129"/>
    </location>
</feature>
<accession>A0A0M9VTK3</accession>
<evidence type="ECO:0000313" key="6">
    <source>
        <dbReference type="Proteomes" id="UP000053831"/>
    </source>
</evidence>
<gene>
    <name evidence="5" type="ORF">ESCO_000604</name>
</gene>
<dbReference type="InterPro" id="IPR009288">
    <property type="entry name" value="AIG2-like_dom"/>
</dbReference>
<dbReference type="AlphaFoldDB" id="A0A0M9VTK3"/>
<proteinExistence type="inferred from homology"/>
<evidence type="ECO:0000313" key="5">
    <source>
        <dbReference type="EMBL" id="KOS18755.1"/>
    </source>
</evidence>
<dbReference type="Gene3D" id="3.10.490.10">
    <property type="entry name" value="Gamma-glutamyl cyclotransferase-like"/>
    <property type="match status" value="1"/>
</dbReference>
<dbReference type="SUPFAM" id="SSF110857">
    <property type="entry name" value="Gamma-glutamyl cyclotransferase-like"/>
    <property type="match status" value="1"/>
</dbReference>
<dbReference type="PANTHER" id="PTHR31544">
    <property type="entry name" value="AIG2-LIKE PROTEIN D"/>
    <property type="match status" value="1"/>
</dbReference>
<comment type="caution">
    <text evidence="5">The sequence shown here is derived from an EMBL/GenBank/DDBJ whole genome shotgun (WGS) entry which is preliminary data.</text>
</comment>
<sequence length="149" mass="17546">MSGEFNAFFYGTLVFYSVCYGNKQPPRAIRDLHTFTPALLDNYCRHRVRFADYPGILEEDGCSVRGIFVTGLTSANLHKLDYFEGSEYKQVTTKVRLFHKSGDEEIEGETKDAIVYVYLNPKALERREWDFEEFRQQKMLRWTRQGCQF</sequence>
<comment type="similarity">
    <text evidence="1">Belongs to the gamma-glutamylcyclotransferase family.</text>
</comment>
<evidence type="ECO:0000259" key="4">
    <source>
        <dbReference type="Pfam" id="PF06094"/>
    </source>
</evidence>
<name>A0A0M9VTK3_ESCWE</name>
<dbReference type="OrthoDB" id="1044435at2759"/>
<evidence type="ECO:0000256" key="2">
    <source>
        <dbReference type="ARBA" id="ARBA00022679"/>
    </source>
</evidence>
<evidence type="ECO:0000256" key="3">
    <source>
        <dbReference type="ARBA" id="ARBA00030602"/>
    </source>
</evidence>
<protein>
    <recommendedName>
        <fullName evidence="3">Putative gamma-glutamylcyclotransferase</fullName>
    </recommendedName>
</protein>
<dbReference type="Proteomes" id="UP000053831">
    <property type="component" value="Unassembled WGS sequence"/>
</dbReference>
<dbReference type="Pfam" id="PF06094">
    <property type="entry name" value="GGACT"/>
    <property type="match status" value="1"/>
</dbReference>
<dbReference type="InterPro" id="IPR036568">
    <property type="entry name" value="GGCT-like_sf"/>
</dbReference>
<organism evidence="5 6">
    <name type="scientific">Escovopsis weberi</name>
    <dbReference type="NCBI Taxonomy" id="150374"/>
    <lineage>
        <taxon>Eukaryota</taxon>
        <taxon>Fungi</taxon>
        <taxon>Dikarya</taxon>
        <taxon>Ascomycota</taxon>
        <taxon>Pezizomycotina</taxon>
        <taxon>Sordariomycetes</taxon>
        <taxon>Hypocreomycetidae</taxon>
        <taxon>Hypocreales</taxon>
        <taxon>Hypocreaceae</taxon>
        <taxon>Escovopsis</taxon>
    </lineage>
</organism>